<proteinExistence type="predicted"/>
<dbReference type="Pfam" id="PF02954">
    <property type="entry name" value="HTH_8"/>
    <property type="match status" value="1"/>
</dbReference>
<keyword evidence="1" id="KW-0547">Nucleotide-binding</keyword>
<keyword evidence="2" id="KW-0067">ATP-binding</keyword>
<dbReference type="AlphaFoldDB" id="A0A3B1CXH7"/>
<dbReference type="FunFam" id="3.40.50.300:FF:000006">
    <property type="entry name" value="DNA-binding transcriptional regulator NtrC"/>
    <property type="match status" value="1"/>
</dbReference>
<dbReference type="InterPro" id="IPR002197">
    <property type="entry name" value="HTH_Fis"/>
</dbReference>
<evidence type="ECO:0000259" key="5">
    <source>
        <dbReference type="PROSITE" id="PS50045"/>
    </source>
</evidence>
<dbReference type="Pfam" id="PF00158">
    <property type="entry name" value="Sigma54_activat"/>
    <property type="match status" value="1"/>
</dbReference>
<dbReference type="SUPFAM" id="SSF52540">
    <property type="entry name" value="P-loop containing nucleoside triphosphate hydrolases"/>
    <property type="match status" value="1"/>
</dbReference>
<feature type="domain" description="Sigma-54 factor interaction" evidence="5">
    <location>
        <begin position="155"/>
        <end position="386"/>
    </location>
</feature>
<gene>
    <name evidence="6" type="ORF">MNBD_NITROSPIRAE01-772</name>
</gene>
<dbReference type="Pfam" id="PF25601">
    <property type="entry name" value="AAA_lid_14"/>
    <property type="match status" value="1"/>
</dbReference>
<dbReference type="InterPro" id="IPR058031">
    <property type="entry name" value="AAA_lid_NorR"/>
</dbReference>
<dbReference type="InterPro" id="IPR009057">
    <property type="entry name" value="Homeodomain-like_sf"/>
</dbReference>
<dbReference type="CDD" id="cd00009">
    <property type="entry name" value="AAA"/>
    <property type="match status" value="1"/>
</dbReference>
<dbReference type="SUPFAM" id="SSF46689">
    <property type="entry name" value="Homeodomain-like"/>
    <property type="match status" value="1"/>
</dbReference>
<name>A0A3B1CXH7_9ZZZZ</name>
<dbReference type="Gene3D" id="1.10.10.60">
    <property type="entry name" value="Homeodomain-like"/>
    <property type="match status" value="1"/>
</dbReference>
<dbReference type="EMBL" id="UOGF01000040">
    <property type="protein sequence ID" value="VAX28574.1"/>
    <property type="molecule type" value="Genomic_DNA"/>
</dbReference>
<dbReference type="Gene3D" id="3.40.50.300">
    <property type="entry name" value="P-loop containing nucleotide triphosphate hydrolases"/>
    <property type="match status" value="1"/>
</dbReference>
<dbReference type="GO" id="GO:0005524">
    <property type="term" value="F:ATP binding"/>
    <property type="evidence" value="ECO:0007669"/>
    <property type="project" value="UniProtKB-KW"/>
</dbReference>
<dbReference type="PANTHER" id="PTHR32071:SF100">
    <property type="entry name" value="RESPONSE REGULATOR PROTEIN PILR"/>
    <property type="match status" value="1"/>
</dbReference>
<evidence type="ECO:0000256" key="1">
    <source>
        <dbReference type="ARBA" id="ARBA00022741"/>
    </source>
</evidence>
<evidence type="ECO:0000256" key="4">
    <source>
        <dbReference type="ARBA" id="ARBA00023163"/>
    </source>
</evidence>
<dbReference type="InterPro" id="IPR002078">
    <property type="entry name" value="Sigma_54_int"/>
</dbReference>
<dbReference type="InterPro" id="IPR003593">
    <property type="entry name" value="AAA+_ATPase"/>
</dbReference>
<organism evidence="6">
    <name type="scientific">hydrothermal vent metagenome</name>
    <dbReference type="NCBI Taxonomy" id="652676"/>
    <lineage>
        <taxon>unclassified sequences</taxon>
        <taxon>metagenomes</taxon>
        <taxon>ecological metagenomes</taxon>
    </lineage>
</organism>
<dbReference type="GO" id="GO:0006355">
    <property type="term" value="P:regulation of DNA-templated transcription"/>
    <property type="evidence" value="ECO:0007669"/>
    <property type="project" value="InterPro"/>
</dbReference>
<sequence>MSPFNHKMILLADWKSERRRRIKKNLHPGFKLEMAESPEKVIAAVERSSPHIVIFPLRWYSSEAISPLVQCAGFKVMQRMSVLKPHPEIILFDPAVKALSLSDYCLPFQKGAAAFWDENDPGFAENLKKITGAHFMRHIHSSGISVDMGSQSLRLEGESPAMGNVRDFIKKTTVLSDFPVLITGKSGTGKELVARAIHQLDPKRKNKPFIAVNCSAITQSLSESLFFGHRRGAFTGATGEQSGYFRAAQGGTLFLDEISELDLALQPKILRVLQEKKVVRVGEEMEQTIDVRIIAASNKDLPEQVAQGAFRLDLYHRLDVLSLRVPTLKERKEDIAPLFWAFLKKHAACYPRVIEGIHPRVIELLKTLEFEGNVRELENIARKILFQKTVGDVIEMADLPSEILKQAIPHKLVQEEDVLEVFLTSQIKQGASLSQVMMECEKRLIKTLLHEVGKNQVKTAKQLKITPRTLFNKVRRYNL</sequence>
<evidence type="ECO:0000256" key="2">
    <source>
        <dbReference type="ARBA" id="ARBA00022840"/>
    </source>
</evidence>
<dbReference type="PROSITE" id="PS50045">
    <property type="entry name" value="SIGMA54_INTERACT_4"/>
    <property type="match status" value="1"/>
</dbReference>
<dbReference type="PRINTS" id="PR01590">
    <property type="entry name" value="HTHFIS"/>
</dbReference>
<dbReference type="PROSITE" id="PS00676">
    <property type="entry name" value="SIGMA54_INTERACT_2"/>
    <property type="match status" value="1"/>
</dbReference>
<accession>A0A3B1CXH7</accession>
<evidence type="ECO:0000256" key="3">
    <source>
        <dbReference type="ARBA" id="ARBA00023015"/>
    </source>
</evidence>
<protein>
    <submittedName>
        <fullName evidence="6">Response regulator of zinc sigma-54-dependent two-component system</fullName>
    </submittedName>
</protein>
<dbReference type="PANTHER" id="PTHR32071">
    <property type="entry name" value="TRANSCRIPTIONAL REGULATORY PROTEIN"/>
    <property type="match status" value="1"/>
</dbReference>
<dbReference type="SMART" id="SM00382">
    <property type="entry name" value="AAA"/>
    <property type="match status" value="1"/>
</dbReference>
<keyword evidence="4" id="KW-0804">Transcription</keyword>
<reference evidence="6" key="1">
    <citation type="submission" date="2018-06" db="EMBL/GenBank/DDBJ databases">
        <authorList>
            <person name="Zhirakovskaya E."/>
        </authorList>
    </citation>
    <scope>NUCLEOTIDE SEQUENCE</scope>
</reference>
<dbReference type="InterPro" id="IPR027417">
    <property type="entry name" value="P-loop_NTPase"/>
</dbReference>
<evidence type="ECO:0000313" key="6">
    <source>
        <dbReference type="EMBL" id="VAX28574.1"/>
    </source>
</evidence>
<dbReference type="InterPro" id="IPR025943">
    <property type="entry name" value="Sigma_54_int_dom_ATP-bd_2"/>
</dbReference>
<dbReference type="GO" id="GO:0043565">
    <property type="term" value="F:sequence-specific DNA binding"/>
    <property type="evidence" value="ECO:0007669"/>
    <property type="project" value="InterPro"/>
</dbReference>
<keyword evidence="3" id="KW-0805">Transcription regulation</keyword>
<dbReference type="Gene3D" id="1.10.8.60">
    <property type="match status" value="1"/>
</dbReference>